<dbReference type="InterPro" id="IPR000582">
    <property type="entry name" value="Acyl-CoA-binding_protein"/>
</dbReference>
<dbReference type="FunFam" id="1.20.80.10:FF:000010">
    <property type="entry name" value="Acyl-CoA-binding domain-containing protein 5"/>
    <property type="match status" value="1"/>
</dbReference>
<reference evidence="4" key="1">
    <citation type="submission" date="2020-07" db="EMBL/GenBank/DDBJ databases">
        <title>Draft Genome Sequence of a Deep-Sea Yeast, Naganishia (Cryptococcus) liquefaciens strain N6.</title>
        <authorList>
            <person name="Han Y.W."/>
            <person name="Kajitani R."/>
            <person name="Morimoto H."/>
            <person name="Parhat M."/>
            <person name="Tsubouchi H."/>
            <person name="Bakenova O."/>
            <person name="Ogata M."/>
            <person name="Argunhan B."/>
            <person name="Aoki R."/>
            <person name="Kajiwara S."/>
            <person name="Itoh T."/>
            <person name="Iwasaki H."/>
        </authorList>
    </citation>
    <scope>NUCLEOTIDE SEQUENCE</scope>
    <source>
        <strain evidence="4">N6</strain>
    </source>
</reference>
<gene>
    <name evidence="4" type="ORF">NliqN6_4137</name>
</gene>
<dbReference type="PANTHER" id="PTHR23310:SF62">
    <property type="entry name" value="ACYL-COA BINDING PROTEIN 1, ISOFORM A"/>
    <property type="match status" value="1"/>
</dbReference>
<organism evidence="4 5">
    <name type="scientific">Naganishia liquefaciens</name>
    <dbReference type="NCBI Taxonomy" id="104408"/>
    <lineage>
        <taxon>Eukaryota</taxon>
        <taxon>Fungi</taxon>
        <taxon>Dikarya</taxon>
        <taxon>Basidiomycota</taxon>
        <taxon>Agaricomycotina</taxon>
        <taxon>Tremellomycetes</taxon>
        <taxon>Filobasidiales</taxon>
        <taxon>Filobasidiaceae</taxon>
        <taxon>Naganishia</taxon>
    </lineage>
</organism>
<feature type="domain" description="ACB" evidence="3">
    <location>
        <begin position="3"/>
        <end position="92"/>
    </location>
</feature>
<dbReference type="GO" id="GO:0006631">
    <property type="term" value="P:fatty acid metabolic process"/>
    <property type="evidence" value="ECO:0007669"/>
    <property type="project" value="TreeGrafter"/>
</dbReference>
<accession>A0A8H3TVX8</accession>
<dbReference type="InterPro" id="IPR035984">
    <property type="entry name" value="Acyl-CoA-binding_sf"/>
</dbReference>
<evidence type="ECO:0000313" key="5">
    <source>
        <dbReference type="Proteomes" id="UP000620104"/>
    </source>
</evidence>
<evidence type="ECO:0000313" key="4">
    <source>
        <dbReference type="EMBL" id="GHJ87735.1"/>
    </source>
</evidence>
<dbReference type="AlphaFoldDB" id="A0A8H3TVX8"/>
<evidence type="ECO:0000256" key="1">
    <source>
        <dbReference type="ARBA" id="ARBA00005567"/>
    </source>
</evidence>
<dbReference type="PANTHER" id="PTHR23310">
    <property type="entry name" value="ACYL-COA-BINDING PROTEIN, ACBP"/>
    <property type="match status" value="1"/>
</dbReference>
<comment type="similarity">
    <text evidence="1">Belongs to the ACBP family.</text>
</comment>
<evidence type="ECO:0000256" key="2">
    <source>
        <dbReference type="ARBA" id="ARBA00023121"/>
    </source>
</evidence>
<dbReference type="OrthoDB" id="346910at2759"/>
<dbReference type="PRINTS" id="PR00689">
    <property type="entry name" value="ACOABINDINGP"/>
</dbReference>
<protein>
    <recommendedName>
        <fullName evidence="3">ACB domain-containing protein</fullName>
    </recommendedName>
</protein>
<comment type="caution">
    <text evidence="4">The sequence shown here is derived from an EMBL/GenBank/DDBJ whole genome shotgun (WGS) entry which is preliminary data.</text>
</comment>
<dbReference type="Proteomes" id="UP000620104">
    <property type="component" value="Unassembled WGS sequence"/>
</dbReference>
<keyword evidence="5" id="KW-1185">Reference proteome</keyword>
<dbReference type="SUPFAM" id="SSF47027">
    <property type="entry name" value="Acyl-CoA binding protein"/>
    <property type="match status" value="1"/>
</dbReference>
<proteinExistence type="inferred from homology"/>
<evidence type="ECO:0000259" key="3">
    <source>
        <dbReference type="PROSITE" id="PS51228"/>
    </source>
</evidence>
<dbReference type="GO" id="GO:0000062">
    <property type="term" value="F:fatty-acyl-CoA binding"/>
    <property type="evidence" value="ECO:0007669"/>
    <property type="project" value="InterPro"/>
</dbReference>
<keyword evidence="2" id="KW-0446">Lipid-binding</keyword>
<dbReference type="InterPro" id="IPR014352">
    <property type="entry name" value="FERM/acyl-CoA-bd_prot_sf"/>
</dbReference>
<dbReference type="EMBL" id="BLZA01000023">
    <property type="protein sequence ID" value="GHJ87735.1"/>
    <property type="molecule type" value="Genomic_DNA"/>
</dbReference>
<sequence>MTVDAQFKVAVEKIGSLPKNGPIKPSQEDQLTFYGLFKQANVGDVNTDRPGMFDMAGKYKWDAWKKNEGKSSEQAKKEYVDAFLAILAKNPGPESDAIKAEIEAAA</sequence>
<dbReference type="PROSITE" id="PS51228">
    <property type="entry name" value="ACB_2"/>
    <property type="match status" value="1"/>
</dbReference>
<name>A0A8H3TVX8_9TREE</name>
<dbReference type="Gene3D" id="1.20.80.10">
    <property type="match status" value="1"/>
</dbReference>
<dbReference type="Pfam" id="PF00887">
    <property type="entry name" value="ACBP"/>
    <property type="match status" value="1"/>
</dbReference>